<evidence type="ECO:0000313" key="3">
    <source>
        <dbReference type="Proteomes" id="UP000248688"/>
    </source>
</evidence>
<evidence type="ECO:0000259" key="1">
    <source>
        <dbReference type="Pfam" id="PF00535"/>
    </source>
</evidence>
<sequence length="264" mass="30307">MHSSEQETLVSVVIPCYNQGEYLRETVLSVLGSTYHPLEVIIVNDGSKDDSLQVARAVEKEFPVVRVIDQENGGVSKARNIGIEEANGSIILPLDGDDLISKDYITAAVKVLKAQPAVKVVYSQGVKFDESGEKSWNLKPFSRHQLALDNMIFCSALFRKEDWQKAGKYSEEMRFMGREDWEFWIKMLKDDGEVVQLPFIGFYYRLTPNSKRKKTSNAAIKRKRIAFLNARHAAYFSRELNGPLRFRRSWSKPYNTMLRWLGML</sequence>
<gene>
    <name evidence="2" type="ORF">DN752_09725</name>
</gene>
<dbReference type="Pfam" id="PF00535">
    <property type="entry name" value="Glycos_transf_2"/>
    <property type="match status" value="1"/>
</dbReference>
<dbReference type="RefSeq" id="WP_112783757.1">
    <property type="nucleotide sequence ID" value="NZ_CP030041.1"/>
</dbReference>
<dbReference type="PANTHER" id="PTHR43685">
    <property type="entry name" value="GLYCOSYLTRANSFERASE"/>
    <property type="match status" value="1"/>
</dbReference>
<dbReference type="KEGG" id="est:DN752_09725"/>
<reference evidence="2 3" key="1">
    <citation type="submission" date="2018-06" db="EMBL/GenBank/DDBJ databases">
        <title>Echinicola strongylocentroti sp. nov., isolated from a sea urchin Strongylocentrotus intermedius.</title>
        <authorList>
            <person name="Bae S.S."/>
        </authorList>
    </citation>
    <scope>NUCLEOTIDE SEQUENCE [LARGE SCALE GENOMIC DNA]</scope>
    <source>
        <strain evidence="2 3">MEBiC08714</strain>
    </source>
</reference>
<dbReference type="SUPFAM" id="SSF53448">
    <property type="entry name" value="Nucleotide-diphospho-sugar transferases"/>
    <property type="match status" value="1"/>
</dbReference>
<feature type="domain" description="Glycosyltransferase 2-like" evidence="1">
    <location>
        <begin position="11"/>
        <end position="150"/>
    </location>
</feature>
<dbReference type="Gene3D" id="3.90.550.10">
    <property type="entry name" value="Spore Coat Polysaccharide Biosynthesis Protein SpsA, Chain A"/>
    <property type="match status" value="1"/>
</dbReference>
<dbReference type="InterPro" id="IPR050834">
    <property type="entry name" value="Glycosyltransf_2"/>
</dbReference>
<organism evidence="2 3">
    <name type="scientific">Echinicola strongylocentroti</name>
    <dbReference type="NCBI Taxonomy" id="1795355"/>
    <lineage>
        <taxon>Bacteria</taxon>
        <taxon>Pseudomonadati</taxon>
        <taxon>Bacteroidota</taxon>
        <taxon>Cytophagia</taxon>
        <taxon>Cytophagales</taxon>
        <taxon>Cyclobacteriaceae</taxon>
        <taxon>Echinicola</taxon>
    </lineage>
</organism>
<dbReference type="PANTHER" id="PTHR43685:SF2">
    <property type="entry name" value="GLYCOSYLTRANSFERASE 2-LIKE DOMAIN-CONTAINING PROTEIN"/>
    <property type="match status" value="1"/>
</dbReference>
<proteinExistence type="predicted"/>
<keyword evidence="3" id="KW-1185">Reference proteome</keyword>
<accession>A0A2Z4IIJ4</accession>
<protein>
    <submittedName>
        <fullName evidence="2">Glycosyltransferase family 2 protein</fullName>
    </submittedName>
</protein>
<dbReference type="EMBL" id="CP030041">
    <property type="protein sequence ID" value="AWW30376.1"/>
    <property type="molecule type" value="Genomic_DNA"/>
</dbReference>
<dbReference type="GO" id="GO:0016740">
    <property type="term" value="F:transferase activity"/>
    <property type="evidence" value="ECO:0007669"/>
    <property type="project" value="UniProtKB-KW"/>
</dbReference>
<evidence type="ECO:0000313" key="2">
    <source>
        <dbReference type="EMBL" id="AWW30376.1"/>
    </source>
</evidence>
<dbReference type="InterPro" id="IPR001173">
    <property type="entry name" value="Glyco_trans_2-like"/>
</dbReference>
<dbReference type="InterPro" id="IPR029044">
    <property type="entry name" value="Nucleotide-diphossugar_trans"/>
</dbReference>
<dbReference type="CDD" id="cd00761">
    <property type="entry name" value="Glyco_tranf_GTA_type"/>
    <property type="match status" value="1"/>
</dbReference>
<dbReference type="OrthoDB" id="6307329at2"/>
<dbReference type="AlphaFoldDB" id="A0A2Z4IIJ4"/>
<dbReference type="Proteomes" id="UP000248688">
    <property type="component" value="Chromosome"/>
</dbReference>
<keyword evidence="2" id="KW-0808">Transferase</keyword>
<name>A0A2Z4IIJ4_9BACT</name>